<dbReference type="InterPro" id="IPR008969">
    <property type="entry name" value="CarboxyPept-like_regulatory"/>
</dbReference>
<dbReference type="Gene3D" id="2.170.130.10">
    <property type="entry name" value="TonB-dependent receptor, plug domain"/>
    <property type="match status" value="1"/>
</dbReference>
<evidence type="ECO:0000256" key="2">
    <source>
        <dbReference type="SAM" id="Phobius"/>
    </source>
</evidence>
<keyword evidence="1" id="KW-0813">Transport</keyword>
<dbReference type="InterPro" id="IPR037066">
    <property type="entry name" value="Plug_dom_sf"/>
</dbReference>
<dbReference type="Gene3D" id="2.60.40.1120">
    <property type="entry name" value="Carboxypeptidase-like, regulatory domain"/>
    <property type="match status" value="1"/>
</dbReference>
<dbReference type="Proteomes" id="UP000625283">
    <property type="component" value="Unassembled WGS sequence"/>
</dbReference>
<dbReference type="Pfam" id="PF07715">
    <property type="entry name" value="Plug"/>
    <property type="match status" value="1"/>
</dbReference>
<dbReference type="Pfam" id="PF13715">
    <property type="entry name" value="CarbopepD_reg_2"/>
    <property type="match status" value="1"/>
</dbReference>
<feature type="transmembrane region" description="Helical" evidence="2">
    <location>
        <begin position="51"/>
        <end position="68"/>
    </location>
</feature>
<protein>
    <submittedName>
        <fullName evidence="4">TonB-dependent receptor</fullName>
    </submittedName>
</protein>
<evidence type="ECO:0000313" key="4">
    <source>
        <dbReference type="EMBL" id="MBL1410790.1"/>
    </source>
</evidence>
<dbReference type="InterPro" id="IPR023997">
    <property type="entry name" value="TonB-dep_OMP_SusC/RagA_CS"/>
</dbReference>
<accession>A0ABS1R8D4</accession>
<dbReference type="PROSITE" id="PS00018">
    <property type="entry name" value="EF_HAND_1"/>
    <property type="match status" value="1"/>
</dbReference>
<evidence type="ECO:0000259" key="3">
    <source>
        <dbReference type="Pfam" id="PF07715"/>
    </source>
</evidence>
<dbReference type="EMBL" id="JAERTY010000010">
    <property type="protein sequence ID" value="MBL1410790.1"/>
    <property type="molecule type" value="Genomic_DNA"/>
</dbReference>
<dbReference type="SUPFAM" id="SSF56935">
    <property type="entry name" value="Porins"/>
    <property type="match status" value="1"/>
</dbReference>
<gene>
    <name evidence="4" type="ORF">JKG61_18680</name>
</gene>
<dbReference type="InterPro" id="IPR039426">
    <property type="entry name" value="TonB-dep_rcpt-like"/>
</dbReference>
<keyword evidence="1" id="KW-1134">Transmembrane beta strand</keyword>
<comment type="caution">
    <text evidence="4">The sequence shown here is derived from an EMBL/GenBank/DDBJ whole genome shotgun (WGS) entry which is preliminary data.</text>
</comment>
<evidence type="ECO:0000313" key="5">
    <source>
        <dbReference type="Proteomes" id="UP000625283"/>
    </source>
</evidence>
<evidence type="ECO:0000256" key="1">
    <source>
        <dbReference type="PROSITE-ProRule" id="PRU01360"/>
    </source>
</evidence>
<dbReference type="InterPro" id="IPR012910">
    <property type="entry name" value="Plug_dom"/>
</dbReference>
<comment type="subcellular location">
    <subcellularLocation>
        <location evidence="1">Cell outer membrane</location>
        <topology evidence="1">Multi-pass membrane protein</topology>
    </subcellularLocation>
</comment>
<dbReference type="InterPro" id="IPR018247">
    <property type="entry name" value="EF_Hand_1_Ca_BS"/>
</dbReference>
<reference evidence="4 5" key="1">
    <citation type="submission" date="2021-01" db="EMBL/GenBank/DDBJ databases">
        <title>C459-1 draft genome sequence.</title>
        <authorList>
            <person name="Zhang X.-F."/>
        </authorList>
    </citation>
    <scope>NUCLEOTIDE SEQUENCE [LARGE SCALE GENOMIC DNA]</scope>
    <source>
        <strain evidence="5">C459-1</strain>
    </source>
</reference>
<feature type="domain" description="TonB-dependent receptor plug" evidence="3">
    <location>
        <begin position="180"/>
        <end position="288"/>
    </location>
</feature>
<dbReference type="PROSITE" id="PS52016">
    <property type="entry name" value="TONB_DEPENDENT_REC_3"/>
    <property type="match status" value="1"/>
</dbReference>
<dbReference type="InterPro" id="IPR023996">
    <property type="entry name" value="TonB-dep_OMP_SusC/RagA"/>
</dbReference>
<sequence length="1114" mass="124065">MEEKSHFSIALAAKEPPVYGMSANRRMRDKFCFQAVPLESANEMKRCHTHFLIRLFCSLTVLMAAFFLDAKGNYSEVNKLTLQSGHEVTGKVVDTVGAPISGVSVRLRAGTETTTDQNGRYVILIPQEYVAGATLTFTSIGYQQHVVVVDGKSKIDVRLEQSSTLIGETVVTAFGQRAKKEDVVGSITTVNPSDLKIPSSNLTTALAGRAAGIIGFQRTGEPGADNAEFFIRGVTTFGYNTGPLILIDNVESTVTDLARVQVDDIESFSILKDASAAALYGARGANGVLLITTKQGRRENLSVSFRLENSLSQPTRQVKLADPITYMKLANDAVVGRDPLSETPYSQRQIELTPLGGSLEYPAVNWMDELLNDYAMNQRANLSVRGGGSIAQYYVSGSFNQDNGILKVPSKSNFNNNVNLKSYGLLSNINIDLTKQTQLVVRLSGTFDDYNGPLQNATKAYRDIMRAVPTLFQPYYPAGENYRYLQHIMFGNAQTGNYLNPYAEMVKGYREYSRSRMQAQLEMNQKLDFLTEGLSFTGRVTTTRNAFYEINRSYNPFFYKYSGVDNANNPVYMLYNEDQGTEYLDYSQGGTSVTSLLFMQGIASYKRAFGDHSLNGMLVGTMNSELAGNPKSLQLSLPHRNLNLAGRFTYGYLRKYLLEANFGYNGSERFSEEHRFGFFPSIGLVWHASNESFFDVLKPVVSNFRLRGTYGLVGNDAIGSPSQRFYYLSEVNMNSAARGWVFGPSLDESLTGVAVNRYPNRDITWETAYKTNIALELGLFNNSVEIQADWFKENRKNIFMSRADIPATMGLSAPIHANIGEAKGSGFDMQATYKKNWYNGGWLQGMLNFTYATSEFVVYEEPAYPYPWLYRAGYPMSISRGYIAERLFVDEAEVRNSPQQLLGGAVQAGDIKYVDVNGDGIISSLDMVPLGYPTVPEINYGFGLSGGFKGFDISVFFTGLARETFFIDPEATGPFRHFRYPADGVKGAEIVNGTIQNNVLQVYADDHWSLDNRDVYALFPRLSWSGGNPNNEVTSTWWMRNGSFLRLKQVELGYTFKGEEGVLKRIGVGSLRLYGNGMNLLTFSKFKLWDVEMAGNGLNYPIQRVFNLGLKVDF</sequence>
<keyword evidence="1 2" id="KW-0812">Transmembrane</keyword>
<proteinExistence type="inferred from homology"/>
<organism evidence="4 5">
    <name type="scientific">Sphingobacterium faecale</name>
    <dbReference type="NCBI Taxonomy" id="2803775"/>
    <lineage>
        <taxon>Bacteria</taxon>
        <taxon>Pseudomonadati</taxon>
        <taxon>Bacteroidota</taxon>
        <taxon>Sphingobacteriia</taxon>
        <taxon>Sphingobacteriales</taxon>
        <taxon>Sphingobacteriaceae</taxon>
        <taxon>Sphingobacterium</taxon>
    </lineage>
</organism>
<dbReference type="NCBIfam" id="TIGR04056">
    <property type="entry name" value="OMP_RagA_SusC"/>
    <property type="match status" value="1"/>
</dbReference>
<dbReference type="NCBIfam" id="TIGR04057">
    <property type="entry name" value="SusC_RagA_signa"/>
    <property type="match status" value="1"/>
</dbReference>
<dbReference type="SUPFAM" id="SSF49464">
    <property type="entry name" value="Carboxypeptidase regulatory domain-like"/>
    <property type="match status" value="1"/>
</dbReference>
<name>A0ABS1R8D4_9SPHI</name>
<keyword evidence="4" id="KW-0675">Receptor</keyword>
<keyword evidence="5" id="KW-1185">Reference proteome</keyword>
<keyword evidence="1 2" id="KW-0472">Membrane</keyword>
<dbReference type="RefSeq" id="WP_202104483.1">
    <property type="nucleotide sequence ID" value="NZ_JAERTY010000010.1"/>
</dbReference>
<keyword evidence="2" id="KW-1133">Transmembrane helix</keyword>
<keyword evidence="1" id="KW-0998">Cell outer membrane</keyword>
<comment type="similarity">
    <text evidence="1">Belongs to the TonB-dependent receptor family.</text>
</comment>